<keyword evidence="2" id="KW-0472">Membrane</keyword>
<accession>A0A0B2UTC2</accession>
<keyword evidence="4" id="KW-1185">Reference proteome</keyword>
<dbReference type="EMBL" id="JPKZ01002936">
    <property type="protein sequence ID" value="KHN74261.1"/>
    <property type="molecule type" value="Genomic_DNA"/>
</dbReference>
<proteinExistence type="predicted"/>
<evidence type="ECO:0000313" key="4">
    <source>
        <dbReference type="Proteomes" id="UP000031036"/>
    </source>
</evidence>
<evidence type="ECO:0000313" key="3">
    <source>
        <dbReference type="EMBL" id="KHN74261.1"/>
    </source>
</evidence>
<evidence type="ECO:0000256" key="2">
    <source>
        <dbReference type="SAM" id="Phobius"/>
    </source>
</evidence>
<keyword evidence="2" id="KW-1133">Transmembrane helix</keyword>
<feature type="transmembrane region" description="Helical" evidence="2">
    <location>
        <begin position="107"/>
        <end position="126"/>
    </location>
</feature>
<feature type="region of interest" description="Disordered" evidence="1">
    <location>
        <begin position="311"/>
        <end position="334"/>
    </location>
</feature>
<comment type="caution">
    <text evidence="3">The sequence shown here is derived from an EMBL/GenBank/DDBJ whole genome shotgun (WGS) entry which is preliminary data.</text>
</comment>
<sequence length="356" mass="40065">MLANLYLCFKATQCTRRQKDFIYRKRVYGPFIVLSVLHCMICGVQFFELDSAISSLWGHQSDGCMTIRQLRTVNLVAVPLTIMHASWHLHRVICKQMSLTSDVWPTALTVICTVMGVVSLFVALLFNAELLQMAPIGTETTIYGCSRYRINDIGHIASSIAPFLGYLIVLVVYVWFYAMVSLCTDVSADHIRIAGNFVSKDDQIAPLCSAWKDIAVAYLIFWAPFWLIHHISLFVYLPWPWKVFYSVAKLFSNFTSFVQAMLAIRALSSLGHYSASGLEVGDQERDYPENSALMALASQANAISTWVKTDAMSGGRRTHRSSDDGEFSSSEDQRRKVLASRQLDAIIFGDSFTEEE</sequence>
<feature type="transmembrane region" description="Helical" evidence="2">
    <location>
        <begin position="215"/>
        <end position="239"/>
    </location>
</feature>
<evidence type="ECO:0000256" key="1">
    <source>
        <dbReference type="SAM" id="MobiDB-lite"/>
    </source>
</evidence>
<feature type="transmembrane region" description="Helical" evidence="2">
    <location>
        <begin position="27"/>
        <end position="47"/>
    </location>
</feature>
<feature type="transmembrane region" description="Helical" evidence="2">
    <location>
        <begin position="156"/>
        <end position="178"/>
    </location>
</feature>
<dbReference type="Proteomes" id="UP000031036">
    <property type="component" value="Unassembled WGS sequence"/>
</dbReference>
<dbReference type="AlphaFoldDB" id="A0A0B2UTC2"/>
<protein>
    <submittedName>
        <fullName evidence="3">Uncharacterized protein</fullName>
    </submittedName>
</protein>
<keyword evidence="2" id="KW-0812">Transmembrane</keyword>
<name>A0A0B2UTC2_TOXCA</name>
<gene>
    <name evidence="3" type="ORF">Tcan_12879</name>
</gene>
<organism evidence="3 4">
    <name type="scientific">Toxocara canis</name>
    <name type="common">Canine roundworm</name>
    <dbReference type="NCBI Taxonomy" id="6265"/>
    <lineage>
        <taxon>Eukaryota</taxon>
        <taxon>Metazoa</taxon>
        <taxon>Ecdysozoa</taxon>
        <taxon>Nematoda</taxon>
        <taxon>Chromadorea</taxon>
        <taxon>Rhabditida</taxon>
        <taxon>Spirurina</taxon>
        <taxon>Ascaridomorpha</taxon>
        <taxon>Ascaridoidea</taxon>
        <taxon>Toxocaridae</taxon>
        <taxon>Toxocara</taxon>
    </lineage>
</organism>
<reference evidence="3 4" key="1">
    <citation type="submission" date="2014-11" db="EMBL/GenBank/DDBJ databases">
        <title>Genetic blueprint of the zoonotic pathogen Toxocara canis.</title>
        <authorList>
            <person name="Zhu X.-Q."/>
            <person name="Korhonen P.K."/>
            <person name="Cai H."/>
            <person name="Young N.D."/>
            <person name="Nejsum P."/>
            <person name="von Samson-Himmelstjerna G."/>
            <person name="Boag P.R."/>
            <person name="Tan P."/>
            <person name="Li Q."/>
            <person name="Min J."/>
            <person name="Yang Y."/>
            <person name="Wang X."/>
            <person name="Fang X."/>
            <person name="Hall R.S."/>
            <person name="Hofmann A."/>
            <person name="Sternberg P.W."/>
            <person name="Jex A.R."/>
            <person name="Gasser R.B."/>
        </authorList>
    </citation>
    <scope>NUCLEOTIDE SEQUENCE [LARGE SCALE GENOMIC DNA]</scope>
    <source>
        <strain evidence="3">PN_DK_2014</strain>
    </source>
</reference>